<dbReference type="GO" id="GO:0008745">
    <property type="term" value="F:N-acetylmuramoyl-L-alanine amidase activity"/>
    <property type="evidence" value="ECO:0007669"/>
    <property type="project" value="InterPro"/>
</dbReference>
<dbReference type="SUPFAM" id="SSF55846">
    <property type="entry name" value="N-acetylmuramoyl-L-alanine amidase-like"/>
    <property type="match status" value="1"/>
</dbReference>
<organism evidence="4 5">
    <name type="scientific">Leuconostoc phage LN04</name>
    <dbReference type="NCBI Taxonomy" id="1262516"/>
    <lineage>
        <taxon>Viruses</taxon>
        <taxon>Duplodnaviria</taxon>
        <taxon>Heunggongvirae</taxon>
        <taxon>Uroviricota</taxon>
        <taxon>Caudoviricetes</taxon>
        <taxon>Mccleskeyvirinae</taxon>
        <taxon>Limdunavirus</taxon>
        <taxon>Limdunavirus LN04</taxon>
    </lineage>
</organism>
<dbReference type="GO" id="GO:0042742">
    <property type="term" value="P:defense response to bacterium"/>
    <property type="evidence" value="ECO:0007669"/>
    <property type="project" value="UniProtKB-KW"/>
</dbReference>
<evidence type="ECO:0000256" key="2">
    <source>
        <dbReference type="ARBA" id="ARBA00022638"/>
    </source>
</evidence>
<dbReference type="InterPro" id="IPR036505">
    <property type="entry name" value="Amidase/PGRP_sf"/>
</dbReference>
<dbReference type="SMART" id="SM00644">
    <property type="entry name" value="Ami_2"/>
    <property type="match status" value="1"/>
</dbReference>
<protein>
    <submittedName>
        <fullName evidence="4">Putative lysin</fullName>
    </submittedName>
</protein>
<dbReference type="OrthoDB" id="5856at10239"/>
<sequence length="263" mass="29246">MAYTIKQDIVVPYMYVYNASKLQPGFPQVHLHSTGNPNSSVQNERDYLASHYTSANYTHLVGITNGQVDIRQVMNTNGGAWDVGGDWNWLTYAAIEFVEGSIKSQADFDKAYSAYIWLARYLAKQAGIVYTIDNLNDEGIKTHNYASLTGHGSDHVDPIQFLANWGISRNQLYKDIISGIDEPKETQPSTTNKKAVLKDMLLFKSDVDTNFGSKNNVYLADNGVVIRIDSTSTLSELQKDGVPYTTMTRKNTESIINALGGLK</sequence>
<dbReference type="InterPro" id="IPR002502">
    <property type="entry name" value="Amidase_domain"/>
</dbReference>
<dbReference type="Pfam" id="PF01510">
    <property type="entry name" value="Amidase_2"/>
    <property type="match status" value="1"/>
</dbReference>
<evidence type="ECO:0000313" key="4">
    <source>
        <dbReference type="EMBL" id="AFY98287.1"/>
    </source>
</evidence>
<keyword evidence="5" id="KW-1185">Reference proteome</keyword>
<reference evidence="4 5" key="1">
    <citation type="journal article" date="2013" name="Appl. Environ. Microbiol.">
        <title>Identification of the Receptor-Binding Protein in lytic Leuconostoc pseudomesenteroides Bacteriophages.</title>
        <authorList>
            <person name="Kot W."/>
            <person name="Hammer K."/>
            <person name="Neve H."/>
            <person name="Vogensen F.K."/>
        </authorList>
    </citation>
    <scope>NUCLEOTIDE SEQUENCE [LARGE SCALE GENOMIC DNA]</scope>
</reference>
<dbReference type="Gene3D" id="3.40.80.10">
    <property type="entry name" value="Peptidoglycan recognition protein-like"/>
    <property type="match status" value="1"/>
</dbReference>
<dbReference type="GeneID" id="15040973"/>
<dbReference type="CDD" id="cd06583">
    <property type="entry name" value="PGRP"/>
    <property type="match status" value="1"/>
</dbReference>
<evidence type="ECO:0000259" key="3">
    <source>
        <dbReference type="SMART" id="SM00644"/>
    </source>
</evidence>
<name>M4I786_9CAUD</name>
<evidence type="ECO:0000313" key="5">
    <source>
        <dbReference type="Proteomes" id="UP000012036"/>
    </source>
</evidence>
<dbReference type="GO" id="GO:0009253">
    <property type="term" value="P:peptidoglycan catabolic process"/>
    <property type="evidence" value="ECO:0007669"/>
    <property type="project" value="InterPro"/>
</dbReference>
<gene>
    <name evidence="4" type="ORF">phiLN04_037</name>
</gene>
<dbReference type="KEGG" id="vg:15040973"/>
<feature type="domain" description="N-acetylmuramoyl-L-alanine amidase" evidence="3">
    <location>
        <begin position="14"/>
        <end position="159"/>
    </location>
</feature>
<proteinExistence type="predicted"/>
<evidence type="ECO:0000256" key="1">
    <source>
        <dbReference type="ARBA" id="ARBA00022529"/>
    </source>
</evidence>
<keyword evidence="2" id="KW-0081">Bacteriolytic enzyme</keyword>
<dbReference type="EMBL" id="KC013023">
    <property type="protein sequence ID" value="AFY98287.1"/>
    <property type="molecule type" value="Genomic_DNA"/>
</dbReference>
<keyword evidence="1" id="KW-0929">Antimicrobial</keyword>
<dbReference type="GO" id="GO:0001897">
    <property type="term" value="P:symbiont-mediated cytolysis of host cell"/>
    <property type="evidence" value="ECO:0007669"/>
    <property type="project" value="UniProtKB-ARBA"/>
</dbReference>
<dbReference type="RefSeq" id="YP_007676666.1">
    <property type="nucleotide sequence ID" value="NC_020870.1"/>
</dbReference>
<dbReference type="Proteomes" id="UP000012036">
    <property type="component" value="Segment"/>
</dbReference>
<accession>M4I786</accession>